<organism evidence="2 3">
    <name type="scientific">Pseudomonas putida</name>
    <name type="common">Arthrobacter siderocapsulatus</name>
    <dbReference type="NCBI Taxonomy" id="303"/>
    <lineage>
        <taxon>Bacteria</taxon>
        <taxon>Pseudomonadati</taxon>
        <taxon>Pseudomonadota</taxon>
        <taxon>Gammaproteobacteria</taxon>
        <taxon>Pseudomonadales</taxon>
        <taxon>Pseudomonadaceae</taxon>
        <taxon>Pseudomonas</taxon>
    </lineage>
</organism>
<evidence type="ECO:0000313" key="3">
    <source>
        <dbReference type="Proteomes" id="UP000637061"/>
    </source>
</evidence>
<keyword evidence="1" id="KW-0812">Transmembrane</keyword>
<sequence length="80" mass="9209">MNARRFFFLAFLILVGGSLYQAYFLIKSGIGLWRLSHLAHVAGSAQFFWEVAMMFTLISIVLLGAMVYLAIVFYRAHKRF</sequence>
<proteinExistence type="predicted"/>
<gene>
    <name evidence="2" type="ORF">JEU22_18030</name>
</gene>
<dbReference type="Proteomes" id="UP000637061">
    <property type="component" value="Unassembled WGS sequence"/>
</dbReference>
<evidence type="ECO:0000256" key="1">
    <source>
        <dbReference type="SAM" id="Phobius"/>
    </source>
</evidence>
<comment type="caution">
    <text evidence="2">The sequence shown here is derived from an EMBL/GenBank/DDBJ whole genome shotgun (WGS) entry which is preliminary data.</text>
</comment>
<dbReference type="EMBL" id="JAEHTE010000023">
    <property type="protein sequence ID" value="MBI6885809.1"/>
    <property type="molecule type" value="Genomic_DNA"/>
</dbReference>
<protein>
    <submittedName>
        <fullName evidence="2">Uncharacterized protein</fullName>
    </submittedName>
</protein>
<feature type="transmembrane region" description="Helical" evidence="1">
    <location>
        <begin position="7"/>
        <end position="26"/>
    </location>
</feature>
<name>A0A8I1EFP4_PSEPU</name>
<keyword evidence="1" id="KW-1133">Transmembrane helix</keyword>
<evidence type="ECO:0000313" key="2">
    <source>
        <dbReference type="EMBL" id="MBI6885809.1"/>
    </source>
</evidence>
<dbReference type="RefSeq" id="WP_198747736.1">
    <property type="nucleotide sequence ID" value="NZ_JAEHTE010000023.1"/>
</dbReference>
<keyword evidence="1" id="KW-0472">Membrane</keyword>
<accession>A0A8I1EFP4</accession>
<feature type="transmembrane region" description="Helical" evidence="1">
    <location>
        <begin position="46"/>
        <end position="74"/>
    </location>
</feature>
<dbReference type="AlphaFoldDB" id="A0A8I1EFP4"/>
<reference evidence="2" key="1">
    <citation type="submission" date="2020-12" db="EMBL/GenBank/DDBJ databases">
        <title>Enhanced detection system for hospital associated transmission using whole genome sequencing surveillance.</title>
        <authorList>
            <person name="Harrison L.H."/>
            <person name="Van Tyne D."/>
            <person name="Marsh J.W."/>
            <person name="Griffith M.P."/>
            <person name="Snyder D.J."/>
            <person name="Cooper V.S."/>
            <person name="Mustapha M."/>
        </authorList>
    </citation>
    <scope>NUCLEOTIDE SEQUENCE</scope>
    <source>
        <strain evidence="2">PSB00042</strain>
    </source>
</reference>